<evidence type="ECO:0000256" key="4">
    <source>
        <dbReference type="ARBA" id="ARBA00022723"/>
    </source>
</evidence>
<dbReference type="RefSeq" id="WP_144873088.1">
    <property type="nucleotide sequence ID" value="NZ_LR214010.1"/>
</dbReference>
<evidence type="ECO:0000313" key="10">
    <source>
        <dbReference type="EMBL" id="VEP14469.1"/>
    </source>
</evidence>
<dbReference type="NCBIfam" id="TIGR01573">
    <property type="entry name" value="cas2"/>
    <property type="match status" value="1"/>
</dbReference>
<evidence type="ECO:0000256" key="5">
    <source>
        <dbReference type="ARBA" id="ARBA00022759"/>
    </source>
</evidence>
<evidence type="ECO:0000256" key="6">
    <source>
        <dbReference type="ARBA" id="ARBA00022801"/>
    </source>
</evidence>
<dbReference type="InterPro" id="IPR019199">
    <property type="entry name" value="Virulence_VapD/CRISPR_Cas2"/>
</dbReference>
<dbReference type="EC" id="3.1.-.-" evidence="9"/>
<dbReference type="HAMAP" id="MF_01471">
    <property type="entry name" value="Cas2"/>
    <property type="match status" value="1"/>
</dbReference>
<keyword evidence="5 9" id="KW-0255">Endonuclease</keyword>
<dbReference type="InterPro" id="IPR021127">
    <property type="entry name" value="CRISPR_associated_Cas2"/>
</dbReference>
<accession>A0A563VT72</accession>
<comment type="similarity">
    <text evidence="2 9">Belongs to the CRISPR-associated endoribonuclease Cas2 protein family.</text>
</comment>
<dbReference type="GO" id="GO:0043571">
    <property type="term" value="P:maintenance of CRISPR repeat elements"/>
    <property type="evidence" value="ECO:0007669"/>
    <property type="project" value="UniProtKB-UniRule"/>
</dbReference>
<comment type="subunit">
    <text evidence="9">Homodimer, forms a heterotetramer with a Cas1 homodimer.</text>
</comment>
<organism evidence="10 11">
    <name type="scientific">Hyella patelloides LEGE 07179</name>
    <dbReference type="NCBI Taxonomy" id="945734"/>
    <lineage>
        <taxon>Bacteria</taxon>
        <taxon>Bacillati</taxon>
        <taxon>Cyanobacteriota</taxon>
        <taxon>Cyanophyceae</taxon>
        <taxon>Pleurocapsales</taxon>
        <taxon>Hyellaceae</taxon>
        <taxon>Hyella</taxon>
    </lineage>
</organism>
<keyword evidence="4 9" id="KW-0479">Metal-binding</keyword>
<dbReference type="SUPFAM" id="SSF143430">
    <property type="entry name" value="TTP0101/SSO1404-like"/>
    <property type="match status" value="1"/>
</dbReference>
<keyword evidence="7 9" id="KW-0460">Magnesium</keyword>
<dbReference type="CDD" id="cd09725">
    <property type="entry name" value="Cas2_I_II_III"/>
    <property type="match status" value="1"/>
</dbReference>
<reference evidence="10 11" key="1">
    <citation type="submission" date="2019-01" db="EMBL/GenBank/DDBJ databases">
        <authorList>
            <person name="Brito A."/>
        </authorList>
    </citation>
    <scope>NUCLEOTIDE SEQUENCE [LARGE SCALE GENOMIC DNA]</scope>
    <source>
        <strain evidence="10">1</strain>
    </source>
</reference>
<dbReference type="OrthoDB" id="9798176at2"/>
<dbReference type="Pfam" id="PF09827">
    <property type="entry name" value="CRISPR_Cas2"/>
    <property type="match status" value="1"/>
</dbReference>
<comment type="function">
    <text evidence="9">CRISPR (clustered regularly interspaced short palindromic repeat), is an adaptive immune system that provides protection against mobile genetic elements (viruses, transposable elements and conjugative plasmids). CRISPR clusters contain sequences complementary to antecedent mobile elements and target invading nucleic acids. CRISPR clusters are transcribed and processed into CRISPR RNA (crRNA). Functions as a ssRNA-specific endoribonuclease. Involved in the integration of spacer DNA into the CRISPR cassette.</text>
</comment>
<evidence type="ECO:0000256" key="1">
    <source>
        <dbReference type="ARBA" id="ARBA00001946"/>
    </source>
</evidence>
<dbReference type="GO" id="GO:0004521">
    <property type="term" value="F:RNA endonuclease activity"/>
    <property type="evidence" value="ECO:0007669"/>
    <property type="project" value="InterPro"/>
</dbReference>
<dbReference type="PANTHER" id="PTHR34405:SF3">
    <property type="entry name" value="CRISPR-ASSOCIATED ENDORIBONUCLEASE CAS2 3"/>
    <property type="match status" value="1"/>
</dbReference>
<dbReference type="PANTHER" id="PTHR34405">
    <property type="entry name" value="CRISPR-ASSOCIATED ENDORIBONUCLEASE CAS2"/>
    <property type="match status" value="1"/>
</dbReference>
<comment type="cofactor">
    <cofactor evidence="1 9">
        <name>Mg(2+)</name>
        <dbReference type="ChEBI" id="CHEBI:18420"/>
    </cofactor>
</comment>
<evidence type="ECO:0000313" key="11">
    <source>
        <dbReference type="Proteomes" id="UP000320055"/>
    </source>
</evidence>
<evidence type="ECO:0000256" key="3">
    <source>
        <dbReference type="ARBA" id="ARBA00022722"/>
    </source>
</evidence>
<evidence type="ECO:0000256" key="7">
    <source>
        <dbReference type="ARBA" id="ARBA00022842"/>
    </source>
</evidence>
<dbReference type="GO" id="GO:0016787">
    <property type="term" value="F:hydrolase activity"/>
    <property type="evidence" value="ECO:0007669"/>
    <property type="project" value="UniProtKB-KW"/>
</dbReference>
<gene>
    <name evidence="10" type="primary">cas</name>
    <name evidence="9" type="synonym">cas2</name>
    <name evidence="10" type="ORF">H1P_2670006</name>
</gene>
<dbReference type="GO" id="GO:0046872">
    <property type="term" value="F:metal ion binding"/>
    <property type="evidence" value="ECO:0007669"/>
    <property type="project" value="UniProtKB-UniRule"/>
</dbReference>
<dbReference type="AlphaFoldDB" id="A0A563VT72"/>
<dbReference type="EMBL" id="CAACVJ010000187">
    <property type="protein sequence ID" value="VEP14469.1"/>
    <property type="molecule type" value="Genomic_DNA"/>
</dbReference>
<keyword evidence="3 9" id="KW-0540">Nuclease</keyword>
<feature type="binding site" evidence="9">
    <location>
        <position position="13"/>
    </location>
    <ligand>
        <name>Mg(2+)</name>
        <dbReference type="ChEBI" id="CHEBI:18420"/>
        <note>catalytic</note>
    </ligand>
</feature>
<name>A0A563VT72_9CYAN</name>
<evidence type="ECO:0000256" key="2">
    <source>
        <dbReference type="ARBA" id="ARBA00009959"/>
    </source>
</evidence>
<dbReference type="Proteomes" id="UP000320055">
    <property type="component" value="Unassembled WGS sequence"/>
</dbReference>
<keyword evidence="6 9" id="KW-0378">Hydrolase</keyword>
<keyword evidence="8 9" id="KW-0051">Antiviral defense</keyword>
<proteinExistence type="inferred from homology"/>
<dbReference type="GO" id="GO:0051607">
    <property type="term" value="P:defense response to virus"/>
    <property type="evidence" value="ECO:0007669"/>
    <property type="project" value="UniProtKB-UniRule"/>
</dbReference>
<evidence type="ECO:0000256" key="8">
    <source>
        <dbReference type="ARBA" id="ARBA00023118"/>
    </source>
</evidence>
<keyword evidence="11" id="KW-1185">Reference proteome</keyword>
<sequence length="97" mass="11907">MAEQKNWYLVCYDIRCPKRWRKAYKLIEGYGDRLQYSIFRCWLSQRTREKMRWQLEKILTQEDDLILIRLSHQCVKGLPAYNRPNTWMMDSGGFRVL</sequence>
<protein>
    <recommendedName>
        <fullName evidence="9">CRISPR-associated endoribonuclease Cas2</fullName>
        <ecNumber evidence="9">3.1.-.-</ecNumber>
    </recommendedName>
</protein>
<evidence type="ECO:0000256" key="9">
    <source>
        <dbReference type="HAMAP-Rule" id="MF_01471"/>
    </source>
</evidence>
<dbReference type="Gene3D" id="3.30.70.240">
    <property type="match status" value="1"/>
</dbReference>